<proteinExistence type="predicted"/>
<feature type="signal peptide" evidence="1">
    <location>
        <begin position="1"/>
        <end position="15"/>
    </location>
</feature>
<accession>A0A397VUA9</accession>
<gene>
    <name evidence="2" type="ORF">C2G38_2067170</name>
</gene>
<dbReference type="AlphaFoldDB" id="A0A397VUA9"/>
<evidence type="ECO:0000313" key="2">
    <source>
        <dbReference type="EMBL" id="RIB25528.1"/>
    </source>
</evidence>
<evidence type="ECO:0000256" key="1">
    <source>
        <dbReference type="SAM" id="SignalP"/>
    </source>
</evidence>
<dbReference type="EMBL" id="QKWP01000171">
    <property type="protein sequence ID" value="RIB25528.1"/>
    <property type="molecule type" value="Genomic_DNA"/>
</dbReference>
<organism evidence="2 3">
    <name type="scientific">Gigaspora rosea</name>
    <dbReference type="NCBI Taxonomy" id="44941"/>
    <lineage>
        <taxon>Eukaryota</taxon>
        <taxon>Fungi</taxon>
        <taxon>Fungi incertae sedis</taxon>
        <taxon>Mucoromycota</taxon>
        <taxon>Glomeromycotina</taxon>
        <taxon>Glomeromycetes</taxon>
        <taxon>Diversisporales</taxon>
        <taxon>Gigasporaceae</taxon>
        <taxon>Gigaspora</taxon>
    </lineage>
</organism>
<comment type="caution">
    <text evidence="2">The sequence shown here is derived from an EMBL/GenBank/DDBJ whole genome shotgun (WGS) entry which is preliminary data.</text>
</comment>
<protein>
    <recommendedName>
        <fullName evidence="4">Secreted protein</fullName>
    </recommendedName>
</protein>
<name>A0A397VUA9_9GLOM</name>
<dbReference type="Proteomes" id="UP000266673">
    <property type="component" value="Unassembled WGS sequence"/>
</dbReference>
<sequence>MFLIMFLMFLNVSQCFNNWKNSSIFIIKKCIVALLKPRNNYLLHFFCGYERKKKKISKIINNNNSNNNINNIENQN</sequence>
<evidence type="ECO:0000313" key="3">
    <source>
        <dbReference type="Proteomes" id="UP000266673"/>
    </source>
</evidence>
<reference evidence="2 3" key="1">
    <citation type="submission" date="2018-06" db="EMBL/GenBank/DDBJ databases">
        <title>Comparative genomics reveals the genomic features of Rhizophagus irregularis, R. cerebriforme, R. diaphanum and Gigaspora rosea, and their symbiotic lifestyle signature.</title>
        <authorList>
            <person name="Morin E."/>
            <person name="San Clemente H."/>
            <person name="Chen E.C.H."/>
            <person name="De La Providencia I."/>
            <person name="Hainaut M."/>
            <person name="Kuo A."/>
            <person name="Kohler A."/>
            <person name="Murat C."/>
            <person name="Tang N."/>
            <person name="Roy S."/>
            <person name="Loubradou J."/>
            <person name="Henrissat B."/>
            <person name="Grigoriev I.V."/>
            <person name="Corradi N."/>
            <person name="Roux C."/>
            <person name="Martin F.M."/>
        </authorList>
    </citation>
    <scope>NUCLEOTIDE SEQUENCE [LARGE SCALE GENOMIC DNA]</scope>
    <source>
        <strain evidence="2 3">DAOM 194757</strain>
    </source>
</reference>
<evidence type="ECO:0008006" key="4">
    <source>
        <dbReference type="Google" id="ProtNLM"/>
    </source>
</evidence>
<keyword evidence="3" id="KW-1185">Reference proteome</keyword>
<keyword evidence="1" id="KW-0732">Signal</keyword>
<feature type="chain" id="PRO_5017345035" description="Secreted protein" evidence="1">
    <location>
        <begin position="16"/>
        <end position="76"/>
    </location>
</feature>